<feature type="domain" description="DFDF" evidence="4">
    <location>
        <begin position="141"/>
        <end position="177"/>
    </location>
</feature>
<dbReference type="PROSITE" id="PS51513">
    <property type="entry name" value="FFD"/>
    <property type="match status" value="1"/>
</dbReference>
<dbReference type="GO" id="GO:0000932">
    <property type="term" value="C:P-body"/>
    <property type="evidence" value="ECO:0007669"/>
    <property type="project" value="TreeGrafter"/>
</dbReference>
<feature type="region of interest" description="Disordered" evidence="3">
    <location>
        <begin position="111"/>
        <end position="145"/>
    </location>
</feature>
<feature type="compositionally biased region" description="Basic and acidic residues" evidence="3">
    <location>
        <begin position="180"/>
        <end position="208"/>
    </location>
</feature>
<dbReference type="PANTHER" id="PTHR13586:SF0">
    <property type="entry name" value="TRAILER HITCH, ISOFORM H"/>
    <property type="match status" value="1"/>
</dbReference>
<organism evidence="7 8">
    <name type="scientific">Hydnum rufescens UP504</name>
    <dbReference type="NCBI Taxonomy" id="1448309"/>
    <lineage>
        <taxon>Eukaryota</taxon>
        <taxon>Fungi</taxon>
        <taxon>Dikarya</taxon>
        <taxon>Basidiomycota</taxon>
        <taxon>Agaricomycotina</taxon>
        <taxon>Agaricomycetes</taxon>
        <taxon>Cantharellales</taxon>
        <taxon>Hydnaceae</taxon>
        <taxon>Hydnum</taxon>
    </lineage>
</organism>
<dbReference type="AlphaFoldDB" id="A0A9P6DUY6"/>
<gene>
    <name evidence="7" type="ORF">BS47DRAFT_1345929</name>
</gene>
<evidence type="ECO:0000256" key="1">
    <source>
        <dbReference type="PROSITE-ProRule" id="PRU00846"/>
    </source>
</evidence>
<dbReference type="Pfam" id="PF09532">
    <property type="entry name" value="FDF"/>
    <property type="match status" value="1"/>
</dbReference>
<protein>
    <submittedName>
        <fullName evidence="7">Uncharacterized protein</fullName>
    </submittedName>
</protein>
<feature type="domain" description="TFG box profile" evidence="6">
    <location>
        <begin position="240"/>
        <end position="260"/>
    </location>
</feature>
<evidence type="ECO:0000256" key="3">
    <source>
        <dbReference type="SAM" id="MobiDB-lite"/>
    </source>
</evidence>
<dbReference type="PANTHER" id="PTHR13586">
    <property type="entry name" value="SCD6 PROTEIN-RELATED"/>
    <property type="match status" value="1"/>
</dbReference>
<dbReference type="InterPro" id="IPR025768">
    <property type="entry name" value="TFG_box"/>
</dbReference>
<evidence type="ECO:0000259" key="4">
    <source>
        <dbReference type="PROSITE" id="PS51512"/>
    </source>
</evidence>
<feature type="region of interest" description="Disordered" evidence="3">
    <location>
        <begin position="166"/>
        <end position="305"/>
    </location>
</feature>
<evidence type="ECO:0000313" key="7">
    <source>
        <dbReference type="EMBL" id="KAF9512123.1"/>
    </source>
</evidence>
<keyword evidence="8" id="KW-1185">Reference proteome</keyword>
<dbReference type="InterPro" id="IPR025762">
    <property type="entry name" value="DFDF"/>
</dbReference>
<dbReference type="GO" id="GO:0033962">
    <property type="term" value="P:P-body assembly"/>
    <property type="evidence" value="ECO:0007669"/>
    <property type="project" value="TreeGrafter"/>
</dbReference>
<feature type="region of interest" description="Disordered" evidence="3">
    <location>
        <begin position="1"/>
        <end position="91"/>
    </location>
</feature>
<sequence length="305" mass="31844">MQAAPSHAQVQPVPQPQAPRGYNQVAAGPVAPANPVPPPSKPVPSSAPRPQASGPSTSRPVPRDPVVNVPSRAKVERSETPPVRSASASMETVERAIGDLRISTNSNAVAVMTNGGGARGHHRRGGRGRGPQQGGVNVGRAAPLPVSVPKEDFDFERANSKFDKASLFPSASSTHGASEVGRESPEPGQIIEEKKESTKFYDKSRSFFDDISSDSKGMSPEDADAAGGGRGRGGYGGRGRGRSRREDERNKNLSTFGETGMNLGTGTYWPGGGNGGGGGGSGSGFRGRRRRPYLGNGQPRQSQQQ</sequence>
<evidence type="ECO:0000259" key="6">
    <source>
        <dbReference type="PROSITE" id="PS51536"/>
    </source>
</evidence>
<feature type="compositionally biased region" description="Gly residues" evidence="3">
    <location>
        <begin position="269"/>
        <end position="285"/>
    </location>
</feature>
<dbReference type="InterPro" id="IPR019050">
    <property type="entry name" value="FDF_dom"/>
</dbReference>
<dbReference type="Proteomes" id="UP000886523">
    <property type="component" value="Unassembled WGS sequence"/>
</dbReference>
<dbReference type="GO" id="GO:0003729">
    <property type="term" value="F:mRNA binding"/>
    <property type="evidence" value="ECO:0007669"/>
    <property type="project" value="TreeGrafter"/>
</dbReference>
<name>A0A9P6DUY6_9AGAM</name>
<dbReference type="PROSITE" id="PS51512">
    <property type="entry name" value="DFDF"/>
    <property type="match status" value="1"/>
</dbReference>
<feature type="compositionally biased region" description="Gly residues" evidence="3">
    <location>
        <begin position="226"/>
        <end position="238"/>
    </location>
</feature>
<feature type="compositionally biased region" description="Low complexity" evidence="3">
    <location>
        <begin position="1"/>
        <end position="12"/>
    </location>
</feature>
<feature type="short sequence motif" description="TFG box" evidence="2">
    <location>
        <begin position="240"/>
        <end position="260"/>
    </location>
</feature>
<dbReference type="EMBL" id="MU128991">
    <property type="protein sequence ID" value="KAF9512123.1"/>
    <property type="molecule type" value="Genomic_DNA"/>
</dbReference>
<dbReference type="InterPro" id="IPR025761">
    <property type="entry name" value="FFD_box"/>
</dbReference>
<comment type="caution">
    <text evidence="7">The sequence shown here is derived from an EMBL/GenBank/DDBJ whole genome shotgun (WGS) entry which is preliminary data.</text>
</comment>
<evidence type="ECO:0000259" key="5">
    <source>
        <dbReference type="PROSITE" id="PS51513"/>
    </source>
</evidence>
<feature type="short sequence motif" description="FFD box" evidence="1">
    <location>
        <begin position="199"/>
        <end position="215"/>
    </location>
</feature>
<accession>A0A9P6DUY6</accession>
<evidence type="ECO:0000313" key="8">
    <source>
        <dbReference type="Proteomes" id="UP000886523"/>
    </source>
</evidence>
<dbReference type="SMART" id="SM01199">
    <property type="entry name" value="FDF"/>
    <property type="match status" value="1"/>
</dbReference>
<dbReference type="OrthoDB" id="21539at2759"/>
<proteinExistence type="predicted"/>
<feature type="compositionally biased region" description="Pro residues" evidence="3">
    <location>
        <begin position="32"/>
        <end position="47"/>
    </location>
</feature>
<evidence type="ECO:0000256" key="2">
    <source>
        <dbReference type="PROSITE-ProRule" id="PRU00869"/>
    </source>
</evidence>
<dbReference type="PROSITE" id="PS51536">
    <property type="entry name" value="TFG"/>
    <property type="match status" value="1"/>
</dbReference>
<reference evidence="7" key="1">
    <citation type="journal article" date="2020" name="Nat. Commun.">
        <title>Large-scale genome sequencing of mycorrhizal fungi provides insights into the early evolution of symbiotic traits.</title>
        <authorList>
            <person name="Miyauchi S."/>
            <person name="Kiss E."/>
            <person name="Kuo A."/>
            <person name="Drula E."/>
            <person name="Kohler A."/>
            <person name="Sanchez-Garcia M."/>
            <person name="Morin E."/>
            <person name="Andreopoulos B."/>
            <person name="Barry K.W."/>
            <person name="Bonito G."/>
            <person name="Buee M."/>
            <person name="Carver A."/>
            <person name="Chen C."/>
            <person name="Cichocki N."/>
            <person name="Clum A."/>
            <person name="Culley D."/>
            <person name="Crous P.W."/>
            <person name="Fauchery L."/>
            <person name="Girlanda M."/>
            <person name="Hayes R.D."/>
            <person name="Keri Z."/>
            <person name="LaButti K."/>
            <person name="Lipzen A."/>
            <person name="Lombard V."/>
            <person name="Magnuson J."/>
            <person name="Maillard F."/>
            <person name="Murat C."/>
            <person name="Nolan M."/>
            <person name="Ohm R.A."/>
            <person name="Pangilinan J."/>
            <person name="Pereira M.F."/>
            <person name="Perotto S."/>
            <person name="Peter M."/>
            <person name="Pfister S."/>
            <person name="Riley R."/>
            <person name="Sitrit Y."/>
            <person name="Stielow J.B."/>
            <person name="Szollosi G."/>
            <person name="Zifcakova L."/>
            <person name="Stursova M."/>
            <person name="Spatafora J.W."/>
            <person name="Tedersoo L."/>
            <person name="Vaario L.M."/>
            <person name="Yamada A."/>
            <person name="Yan M."/>
            <person name="Wang P."/>
            <person name="Xu J."/>
            <person name="Bruns T."/>
            <person name="Baldrian P."/>
            <person name="Vilgalys R."/>
            <person name="Dunand C."/>
            <person name="Henrissat B."/>
            <person name="Grigoriev I.V."/>
            <person name="Hibbett D."/>
            <person name="Nagy L.G."/>
            <person name="Martin F.M."/>
        </authorList>
    </citation>
    <scope>NUCLEOTIDE SEQUENCE</scope>
    <source>
        <strain evidence="7">UP504</strain>
    </source>
</reference>
<feature type="compositionally biased region" description="Gly residues" evidence="3">
    <location>
        <begin position="128"/>
        <end position="137"/>
    </location>
</feature>
<dbReference type="GO" id="GO:0034063">
    <property type="term" value="P:stress granule assembly"/>
    <property type="evidence" value="ECO:0007669"/>
    <property type="project" value="TreeGrafter"/>
</dbReference>
<feature type="domain" description="FFD box profile" evidence="5">
    <location>
        <begin position="199"/>
        <end position="215"/>
    </location>
</feature>